<protein>
    <recommendedName>
        <fullName evidence="1">N-acetyltransferase domain-containing protein</fullName>
    </recommendedName>
</protein>
<feature type="domain" description="N-acetyltransferase" evidence="1">
    <location>
        <begin position="1"/>
        <end position="132"/>
    </location>
</feature>
<organism evidence="2 3">
    <name type="scientific">Candidatus Enterococcus testudinis</name>
    <dbReference type="NCBI Taxonomy" id="1834191"/>
    <lineage>
        <taxon>Bacteria</taxon>
        <taxon>Bacillati</taxon>
        <taxon>Bacillota</taxon>
        <taxon>Bacilli</taxon>
        <taxon>Lactobacillales</taxon>
        <taxon>Enterococcaceae</taxon>
        <taxon>Enterococcus</taxon>
    </lineage>
</organism>
<comment type="caution">
    <text evidence="2">The sequence shown here is derived from an EMBL/GenBank/DDBJ whole genome shotgun (WGS) entry which is preliminary data.</text>
</comment>
<dbReference type="OrthoDB" id="9787920at2"/>
<dbReference type="CDD" id="cd04301">
    <property type="entry name" value="NAT_SF"/>
    <property type="match status" value="1"/>
</dbReference>
<reference evidence="2 3" key="1">
    <citation type="submission" date="2017-05" db="EMBL/GenBank/DDBJ databases">
        <title>The Genome Sequence of Enterococcus sp. 8G7_MSG3316.</title>
        <authorList>
            <consortium name="The Broad Institute Genomics Platform"/>
            <consortium name="The Broad Institute Genomic Center for Infectious Diseases"/>
            <person name="Earl A."/>
            <person name="Manson A."/>
            <person name="Schwartman J."/>
            <person name="Gilmore M."/>
            <person name="Abouelleil A."/>
            <person name="Cao P."/>
            <person name="Chapman S."/>
            <person name="Cusick C."/>
            <person name="Shea T."/>
            <person name="Young S."/>
            <person name="Neafsey D."/>
            <person name="Nusbaum C."/>
            <person name="Birren B."/>
        </authorList>
    </citation>
    <scope>NUCLEOTIDE SEQUENCE [LARGE SCALE GENOMIC DNA]</scope>
    <source>
        <strain evidence="2 3">8G7_MSG3316</strain>
    </source>
</reference>
<dbReference type="Proteomes" id="UP000195043">
    <property type="component" value="Unassembled WGS sequence"/>
</dbReference>
<accession>A0A242A9E4</accession>
<evidence type="ECO:0000259" key="1">
    <source>
        <dbReference type="PROSITE" id="PS51186"/>
    </source>
</evidence>
<dbReference type="GO" id="GO:0016747">
    <property type="term" value="F:acyltransferase activity, transferring groups other than amino-acyl groups"/>
    <property type="evidence" value="ECO:0007669"/>
    <property type="project" value="InterPro"/>
</dbReference>
<gene>
    <name evidence="2" type="ORF">A5886_002330</name>
</gene>
<dbReference type="STRING" id="1834191.A5886_002330"/>
<dbReference type="PROSITE" id="PS51186">
    <property type="entry name" value="GNAT"/>
    <property type="match status" value="1"/>
</dbReference>
<dbReference type="EMBL" id="NGKU01000001">
    <property type="protein sequence ID" value="OTN77233.1"/>
    <property type="molecule type" value="Genomic_DNA"/>
</dbReference>
<dbReference type="Gene3D" id="3.40.630.30">
    <property type="match status" value="1"/>
</dbReference>
<evidence type="ECO:0000313" key="2">
    <source>
        <dbReference type="EMBL" id="OTN77233.1"/>
    </source>
</evidence>
<dbReference type="RefSeq" id="WP_086275283.1">
    <property type="nucleotide sequence ID" value="NZ_NGKU01000001.1"/>
</dbReference>
<evidence type="ECO:0000313" key="3">
    <source>
        <dbReference type="Proteomes" id="UP000195043"/>
    </source>
</evidence>
<dbReference type="Pfam" id="PF00583">
    <property type="entry name" value="Acetyltransf_1"/>
    <property type="match status" value="1"/>
</dbReference>
<dbReference type="InterPro" id="IPR000182">
    <property type="entry name" value="GNAT_dom"/>
</dbReference>
<proteinExistence type="predicted"/>
<dbReference type="AlphaFoldDB" id="A0A242A9E4"/>
<name>A0A242A9E4_9ENTE</name>
<keyword evidence="3" id="KW-1185">Reference proteome</keyword>
<dbReference type="SUPFAM" id="SSF55729">
    <property type="entry name" value="Acyl-CoA N-acyltransferases (Nat)"/>
    <property type="match status" value="1"/>
</dbReference>
<dbReference type="InterPro" id="IPR016181">
    <property type="entry name" value="Acyl_CoA_acyltransferase"/>
</dbReference>
<sequence length="132" mass="14752">MVLVYTDSIENEEAIATILHQQSAELTASPPIKDTFSICAIENEQWLGGLTASLFGNTLHLSMLGVAKEFRGKKIGSRLIERLEEIAHEQNCLYMTVNTQDYQAKSFYEGHGFSVFAHLADTPFTGTTKFYL</sequence>